<reference evidence="2 3" key="1">
    <citation type="submission" date="2024-09" db="EMBL/GenBank/DDBJ databases">
        <authorList>
            <person name="Sun Q."/>
            <person name="Mori K."/>
        </authorList>
    </citation>
    <scope>NUCLEOTIDE SEQUENCE [LARGE SCALE GENOMIC DNA]</scope>
    <source>
        <strain evidence="2 3">CECT 8365</strain>
    </source>
</reference>
<dbReference type="RefSeq" id="WP_278010460.1">
    <property type="nucleotide sequence ID" value="NZ_CP121112.1"/>
</dbReference>
<keyword evidence="3" id="KW-1185">Reference proteome</keyword>
<protein>
    <submittedName>
        <fullName evidence="2">Transposase</fullName>
    </submittedName>
</protein>
<evidence type="ECO:0000313" key="2">
    <source>
        <dbReference type="EMBL" id="MFB9110511.1"/>
    </source>
</evidence>
<sequence length="108" mass="12580">MVSKFQYDQTTDAYTCPQGETLKTTGHWHKKTTDRDSYEFKRYRTPKCRECPAKHLCTSRSAGRDIDRSQYADAVEENNKRYAENPTLPQASGNQRAYLWYDQTAMGL</sequence>
<feature type="domain" description="Transposase DDE" evidence="1">
    <location>
        <begin position="15"/>
        <end position="82"/>
    </location>
</feature>
<gene>
    <name evidence="2" type="ORF">ACFFVK_18160</name>
</gene>
<name>A0ABV5HF30_9FLAO</name>
<dbReference type="Proteomes" id="UP001589562">
    <property type="component" value="Unassembled WGS sequence"/>
</dbReference>
<organism evidence="2 3">
    <name type="scientific">Flavobacterium gyeonganense</name>
    <dbReference type="NCBI Taxonomy" id="1310418"/>
    <lineage>
        <taxon>Bacteria</taxon>
        <taxon>Pseudomonadati</taxon>
        <taxon>Bacteroidota</taxon>
        <taxon>Flavobacteriia</taxon>
        <taxon>Flavobacteriales</taxon>
        <taxon>Flavobacteriaceae</taxon>
        <taxon>Flavobacterium</taxon>
    </lineage>
</organism>
<dbReference type="InterPro" id="IPR025668">
    <property type="entry name" value="Tnp_DDE_dom"/>
</dbReference>
<accession>A0ABV5HF30</accession>
<proteinExistence type="predicted"/>
<dbReference type="Pfam" id="PF13751">
    <property type="entry name" value="DDE_Tnp_1_6"/>
    <property type="match status" value="1"/>
</dbReference>
<evidence type="ECO:0000313" key="3">
    <source>
        <dbReference type="Proteomes" id="UP001589562"/>
    </source>
</evidence>
<dbReference type="EMBL" id="JBHMFE010000043">
    <property type="protein sequence ID" value="MFB9110511.1"/>
    <property type="molecule type" value="Genomic_DNA"/>
</dbReference>
<evidence type="ECO:0000259" key="1">
    <source>
        <dbReference type="Pfam" id="PF13751"/>
    </source>
</evidence>
<comment type="caution">
    <text evidence="2">The sequence shown here is derived from an EMBL/GenBank/DDBJ whole genome shotgun (WGS) entry which is preliminary data.</text>
</comment>